<feature type="compositionally biased region" description="Basic and acidic residues" evidence="1">
    <location>
        <begin position="52"/>
        <end position="64"/>
    </location>
</feature>
<gene>
    <name evidence="2" type="ORF">ACFQGH_00360</name>
</gene>
<keyword evidence="3" id="KW-1185">Reference proteome</keyword>
<dbReference type="AlphaFoldDB" id="A0ABD5V482"/>
<proteinExistence type="predicted"/>
<evidence type="ECO:0000313" key="2">
    <source>
        <dbReference type="EMBL" id="MFC6903644.1"/>
    </source>
</evidence>
<evidence type="ECO:0008006" key="4">
    <source>
        <dbReference type="Google" id="ProtNLM"/>
    </source>
</evidence>
<feature type="compositionally biased region" description="Polar residues" evidence="1">
    <location>
        <begin position="72"/>
        <end position="87"/>
    </location>
</feature>
<feature type="region of interest" description="Disordered" evidence="1">
    <location>
        <begin position="52"/>
        <end position="87"/>
    </location>
</feature>
<organism evidence="2 3">
    <name type="scientific">Halalkalicoccus tibetensis</name>
    <dbReference type="NCBI Taxonomy" id="175632"/>
    <lineage>
        <taxon>Archaea</taxon>
        <taxon>Methanobacteriati</taxon>
        <taxon>Methanobacteriota</taxon>
        <taxon>Stenosarchaea group</taxon>
        <taxon>Halobacteria</taxon>
        <taxon>Halobacteriales</taxon>
        <taxon>Halococcaceae</taxon>
        <taxon>Halalkalicoccus</taxon>
    </lineage>
</organism>
<sequence length="87" mass="9643">MEGAKTFGNRHGPVISTESADGIRRVTIDRPERRNALTPAGLDELTWTVRDDRDRETQERREARASGGLVPTISTCCTSSNRPFTTP</sequence>
<protein>
    <recommendedName>
        <fullName evidence="4">Enoyl-CoA hydratase/isomerase</fullName>
    </recommendedName>
</protein>
<comment type="caution">
    <text evidence="2">The sequence shown here is derived from an EMBL/GenBank/DDBJ whole genome shotgun (WGS) entry which is preliminary data.</text>
</comment>
<evidence type="ECO:0000256" key="1">
    <source>
        <dbReference type="SAM" id="MobiDB-lite"/>
    </source>
</evidence>
<dbReference type="SUPFAM" id="SSF52096">
    <property type="entry name" value="ClpP/crotonase"/>
    <property type="match status" value="1"/>
</dbReference>
<dbReference type="Gene3D" id="3.30.300.220">
    <property type="match status" value="1"/>
</dbReference>
<dbReference type="InterPro" id="IPR029045">
    <property type="entry name" value="ClpP/crotonase-like_dom_sf"/>
</dbReference>
<dbReference type="Proteomes" id="UP001596312">
    <property type="component" value="Unassembled WGS sequence"/>
</dbReference>
<dbReference type="EMBL" id="JBHSXQ010000001">
    <property type="protein sequence ID" value="MFC6903644.1"/>
    <property type="molecule type" value="Genomic_DNA"/>
</dbReference>
<evidence type="ECO:0000313" key="3">
    <source>
        <dbReference type="Proteomes" id="UP001596312"/>
    </source>
</evidence>
<accession>A0ABD5V482</accession>
<reference evidence="2 3" key="1">
    <citation type="journal article" date="2019" name="Int. J. Syst. Evol. Microbiol.">
        <title>The Global Catalogue of Microorganisms (GCM) 10K type strain sequencing project: providing services to taxonomists for standard genome sequencing and annotation.</title>
        <authorList>
            <consortium name="The Broad Institute Genomics Platform"/>
            <consortium name="The Broad Institute Genome Sequencing Center for Infectious Disease"/>
            <person name="Wu L."/>
            <person name="Ma J."/>
        </authorList>
    </citation>
    <scope>NUCLEOTIDE SEQUENCE [LARGE SCALE GENOMIC DNA]</scope>
    <source>
        <strain evidence="2 3">CGMCC 1.3240</strain>
    </source>
</reference>
<name>A0ABD5V482_9EURY</name>
<dbReference type="RefSeq" id="WP_340602136.1">
    <property type="nucleotide sequence ID" value="NZ_JBBMXV010000001.1"/>
</dbReference>